<dbReference type="PANTHER" id="PTHR43520:SF8">
    <property type="entry name" value="P-TYPE CU(+) TRANSPORTER"/>
    <property type="match status" value="1"/>
</dbReference>
<dbReference type="InterPro" id="IPR023214">
    <property type="entry name" value="HAD_sf"/>
</dbReference>
<dbReference type="Gene3D" id="3.40.1110.10">
    <property type="entry name" value="Calcium-transporting ATPase, cytoplasmic domain N"/>
    <property type="match status" value="1"/>
</dbReference>
<feature type="transmembrane region" description="Helical" evidence="11">
    <location>
        <begin position="155"/>
        <end position="174"/>
    </location>
</feature>
<dbReference type="PRINTS" id="PR00119">
    <property type="entry name" value="CATATPASE"/>
</dbReference>
<dbReference type="PROSITE" id="PS00154">
    <property type="entry name" value="ATPASE_E1_E2"/>
    <property type="match status" value="1"/>
</dbReference>
<evidence type="ECO:0000256" key="4">
    <source>
        <dbReference type="ARBA" id="ARBA00022692"/>
    </source>
</evidence>
<evidence type="ECO:0000259" key="12">
    <source>
        <dbReference type="PROSITE" id="PS50846"/>
    </source>
</evidence>
<dbReference type="PROSITE" id="PS01047">
    <property type="entry name" value="HMA_1"/>
    <property type="match status" value="1"/>
</dbReference>
<dbReference type="EMBL" id="JAVMIP010000013">
    <property type="protein sequence ID" value="MDS3861560.1"/>
    <property type="molecule type" value="Genomic_DNA"/>
</dbReference>
<dbReference type="NCBIfam" id="TIGR01494">
    <property type="entry name" value="ATPase_P-type"/>
    <property type="match status" value="1"/>
</dbReference>
<evidence type="ECO:0000256" key="3">
    <source>
        <dbReference type="ARBA" id="ARBA00022448"/>
    </source>
</evidence>
<dbReference type="PROSITE" id="PS50846">
    <property type="entry name" value="HMA_2"/>
    <property type="match status" value="1"/>
</dbReference>
<dbReference type="InterPro" id="IPR036163">
    <property type="entry name" value="HMA_dom_sf"/>
</dbReference>
<evidence type="ECO:0000256" key="5">
    <source>
        <dbReference type="ARBA" id="ARBA00022723"/>
    </source>
</evidence>
<dbReference type="AlphaFoldDB" id="A0AAE4FSU1"/>
<dbReference type="Pfam" id="PF00702">
    <property type="entry name" value="Hydrolase"/>
    <property type="match status" value="1"/>
</dbReference>
<dbReference type="SFLD" id="SFLDF00027">
    <property type="entry name" value="p-type_atpase"/>
    <property type="match status" value="1"/>
</dbReference>
<dbReference type="InterPro" id="IPR023299">
    <property type="entry name" value="ATPase_P-typ_cyto_dom_N"/>
</dbReference>
<keyword evidence="4 11" id="KW-0812">Transmembrane</keyword>
<proteinExistence type="inferred from homology"/>
<dbReference type="FunFam" id="2.70.150.10:FF:000002">
    <property type="entry name" value="Copper-transporting ATPase 1, putative"/>
    <property type="match status" value="1"/>
</dbReference>
<comment type="similarity">
    <text evidence="2 11">Belongs to the cation transport ATPase (P-type) (TC 3.A.3) family. Type IB subfamily.</text>
</comment>
<comment type="caution">
    <text evidence="13">The sequence shown here is derived from an EMBL/GenBank/DDBJ whole genome shotgun (WGS) entry which is preliminary data.</text>
</comment>
<keyword evidence="5 11" id="KW-0479">Metal-binding</keyword>
<dbReference type="SUPFAM" id="SSF81665">
    <property type="entry name" value="Calcium ATPase, transmembrane domain M"/>
    <property type="match status" value="1"/>
</dbReference>
<evidence type="ECO:0000256" key="7">
    <source>
        <dbReference type="ARBA" id="ARBA00022840"/>
    </source>
</evidence>
<dbReference type="GO" id="GO:0005886">
    <property type="term" value="C:plasma membrane"/>
    <property type="evidence" value="ECO:0007669"/>
    <property type="project" value="UniProtKB-SubCell"/>
</dbReference>
<dbReference type="NCBIfam" id="TIGR01525">
    <property type="entry name" value="ATPase-IB_hvy"/>
    <property type="match status" value="1"/>
</dbReference>
<gene>
    <name evidence="13" type="ORF">RIF25_12155</name>
</gene>
<evidence type="ECO:0000256" key="10">
    <source>
        <dbReference type="ARBA" id="ARBA00023136"/>
    </source>
</evidence>
<keyword evidence="14" id="KW-1185">Reference proteome</keyword>
<evidence type="ECO:0000313" key="14">
    <source>
        <dbReference type="Proteomes" id="UP001268256"/>
    </source>
</evidence>
<dbReference type="InterPro" id="IPR023298">
    <property type="entry name" value="ATPase_P-typ_TM_dom_sf"/>
</dbReference>
<reference evidence="14" key="1">
    <citation type="submission" date="2023-07" db="EMBL/GenBank/DDBJ databases">
        <authorList>
            <person name="Luz R."/>
            <person name="Cordeiro R."/>
            <person name="Fonseca A."/>
            <person name="Goncalves V."/>
        </authorList>
    </citation>
    <scope>NUCLEOTIDE SEQUENCE [LARGE SCALE GENOMIC DNA]</scope>
    <source>
        <strain evidence="14">BACA0444</strain>
    </source>
</reference>
<dbReference type="SFLD" id="SFLDG00002">
    <property type="entry name" value="C1.7:_P-type_atpase_like"/>
    <property type="match status" value="1"/>
</dbReference>
<feature type="transmembrane region" description="Helical" evidence="11">
    <location>
        <begin position="413"/>
        <end position="436"/>
    </location>
</feature>
<dbReference type="RefSeq" id="WP_322878798.1">
    <property type="nucleotide sequence ID" value="NZ_JAVMIP010000013.1"/>
</dbReference>
<keyword evidence="8" id="KW-1278">Translocase</keyword>
<evidence type="ECO:0000313" key="13">
    <source>
        <dbReference type="EMBL" id="MDS3861560.1"/>
    </source>
</evidence>
<dbReference type="CDD" id="cd02094">
    <property type="entry name" value="P-type_ATPase_Cu-like"/>
    <property type="match status" value="1"/>
</dbReference>
<feature type="domain" description="HMA" evidence="12">
    <location>
        <begin position="21"/>
        <end position="87"/>
    </location>
</feature>
<dbReference type="Pfam" id="PF00403">
    <property type="entry name" value="HMA"/>
    <property type="match status" value="1"/>
</dbReference>
<dbReference type="SUPFAM" id="SSF81653">
    <property type="entry name" value="Calcium ATPase, transduction domain A"/>
    <property type="match status" value="1"/>
</dbReference>
<accession>A0AAE4FSU1</accession>
<keyword evidence="10 11" id="KW-0472">Membrane</keyword>
<dbReference type="GO" id="GO:0005524">
    <property type="term" value="F:ATP binding"/>
    <property type="evidence" value="ECO:0007669"/>
    <property type="project" value="UniProtKB-UniRule"/>
</dbReference>
<comment type="subcellular location">
    <subcellularLocation>
        <location evidence="1">Cell membrane</location>
        <topology evidence="1">Multi-pass membrane protein</topology>
    </subcellularLocation>
</comment>
<dbReference type="InterPro" id="IPR008250">
    <property type="entry name" value="ATPase_P-typ_transduc_dom_A_sf"/>
</dbReference>
<dbReference type="InterPro" id="IPR001757">
    <property type="entry name" value="P_typ_ATPase"/>
</dbReference>
<dbReference type="Gene3D" id="2.70.150.10">
    <property type="entry name" value="Calcium-transporting ATPase, cytoplasmic transduction domain A"/>
    <property type="match status" value="1"/>
</dbReference>
<dbReference type="Gene3D" id="3.30.70.100">
    <property type="match status" value="1"/>
</dbReference>
<dbReference type="InterPro" id="IPR017969">
    <property type="entry name" value="Heavy-metal-associated_CS"/>
</dbReference>
<dbReference type="Gene3D" id="3.40.50.1000">
    <property type="entry name" value="HAD superfamily/HAD-like"/>
    <property type="match status" value="1"/>
</dbReference>
<feature type="transmembrane region" description="Helical" evidence="11">
    <location>
        <begin position="370"/>
        <end position="393"/>
    </location>
</feature>
<dbReference type="FunFam" id="3.30.70.100:FF:000001">
    <property type="entry name" value="ATPase copper transporting beta"/>
    <property type="match status" value="1"/>
</dbReference>
<dbReference type="GO" id="GO:0043682">
    <property type="term" value="F:P-type divalent copper transporter activity"/>
    <property type="evidence" value="ECO:0007669"/>
    <property type="project" value="TreeGrafter"/>
</dbReference>
<dbReference type="InterPro" id="IPR044492">
    <property type="entry name" value="P_typ_ATPase_HD_dom"/>
</dbReference>
<dbReference type="InterPro" id="IPR059000">
    <property type="entry name" value="ATPase_P-type_domA"/>
</dbReference>
<dbReference type="GO" id="GO:0005507">
    <property type="term" value="F:copper ion binding"/>
    <property type="evidence" value="ECO:0007669"/>
    <property type="project" value="TreeGrafter"/>
</dbReference>
<evidence type="ECO:0000256" key="8">
    <source>
        <dbReference type="ARBA" id="ARBA00022967"/>
    </source>
</evidence>
<dbReference type="PANTHER" id="PTHR43520">
    <property type="entry name" value="ATP7, ISOFORM B"/>
    <property type="match status" value="1"/>
</dbReference>
<evidence type="ECO:0000256" key="1">
    <source>
        <dbReference type="ARBA" id="ARBA00004651"/>
    </source>
</evidence>
<protein>
    <submittedName>
        <fullName evidence="13">Heavy metal translocating P-type ATPase</fullName>
    </submittedName>
</protein>
<keyword evidence="6 11" id="KW-0547">Nucleotide-binding</keyword>
<dbReference type="GO" id="GO:0016887">
    <property type="term" value="F:ATP hydrolysis activity"/>
    <property type="evidence" value="ECO:0007669"/>
    <property type="project" value="InterPro"/>
</dbReference>
<dbReference type="SUPFAM" id="SSF55008">
    <property type="entry name" value="HMA, heavy metal-associated domain"/>
    <property type="match status" value="1"/>
</dbReference>
<evidence type="ECO:0000256" key="2">
    <source>
        <dbReference type="ARBA" id="ARBA00006024"/>
    </source>
</evidence>
<keyword evidence="11" id="KW-1003">Cell membrane</keyword>
<dbReference type="PRINTS" id="PR00120">
    <property type="entry name" value="HATPASE"/>
</dbReference>
<evidence type="ECO:0000256" key="6">
    <source>
        <dbReference type="ARBA" id="ARBA00022741"/>
    </source>
</evidence>
<dbReference type="Pfam" id="PF00122">
    <property type="entry name" value="E1-E2_ATPase"/>
    <property type="match status" value="1"/>
</dbReference>
<feature type="transmembrane region" description="Helical" evidence="11">
    <location>
        <begin position="111"/>
        <end position="135"/>
    </location>
</feature>
<dbReference type="CDD" id="cd00371">
    <property type="entry name" value="HMA"/>
    <property type="match status" value="1"/>
</dbReference>
<dbReference type="Proteomes" id="UP001268256">
    <property type="component" value="Unassembled WGS sequence"/>
</dbReference>
<dbReference type="InterPro" id="IPR036412">
    <property type="entry name" value="HAD-like_sf"/>
</dbReference>
<evidence type="ECO:0000256" key="9">
    <source>
        <dbReference type="ARBA" id="ARBA00022989"/>
    </source>
</evidence>
<keyword evidence="3" id="KW-0813">Transport</keyword>
<feature type="transmembrane region" description="Helical" evidence="11">
    <location>
        <begin position="752"/>
        <end position="771"/>
    </location>
</feature>
<organism evidence="13 14">
    <name type="scientific">Pseudocalidococcus azoricus BACA0444</name>
    <dbReference type="NCBI Taxonomy" id="2918990"/>
    <lineage>
        <taxon>Bacteria</taxon>
        <taxon>Bacillati</taxon>
        <taxon>Cyanobacteriota</taxon>
        <taxon>Cyanophyceae</taxon>
        <taxon>Acaryochloridales</taxon>
        <taxon>Thermosynechococcaceae</taxon>
        <taxon>Pseudocalidococcus</taxon>
        <taxon>Pseudocalidococcus azoricus</taxon>
    </lineage>
</organism>
<dbReference type="SFLD" id="SFLDS00003">
    <property type="entry name" value="Haloacid_Dehalogenase"/>
    <property type="match status" value="1"/>
</dbReference>
<feature type="transmembrane region" description="Helical" evidence="11">
    <location>
        <begin position="722"/>
        <end position="746"/>
    </location>
</feature>
<dbReference type="NCBIfam" id="TIGR01511">
    <property type="entry name" value="ATPase-IB1_Cu"/>
    <property type="match status" value="1"/>
</dbReference>
<dbReference type="InterPro" id="IPR006121">
    <property type="entry name" value="HMA_dom"/>
</dbReference>
<name>A0AAE4FSU1_9CYAN</name>
<evidence type="ECO:0000256" key="11">
    <source>
        <dbReference type="RuleBase" id="RU362081"/>
    </source>
</evidence>
<keyword evidence="9 11" id="KW-1133">Transmembrane helix</keyword>
<dbReference type="InterPro" id="IPR027256">
    <property type="entry name" value="P-typ_ATPase_IB"/>
</dbReference>
<sequence>MLASLLLNTVELTQTLLIPSSTVALKVKGMRCGGCVANVEKQLMQQPGVTSAAVNLVTATAMVAYEPETIQPQALADHLTQAGFPTEVLSRELPITAALLESGESSSHTDVIFVFPHTDLILAIVFLLLSGVGHVQDWLGLSLHHVPGSSILHTMAWHWGLATLALIGPGRGIIRDGWQSLWRGNPTMNTLVGLGAVSSYLASVIAWRVPGLAWECFFDEPVMIIGFILLGRTLEQRARNQASQSLRSLIALQPALAQWLPNPDRTDGLTIPVAQVQGGDWLRVLPGDKLPVDGVVVRGETFVTEAVLTGEARPIAKIPGDSVMAGSLNQASAITIQATACGNETLLGQILTLVTQAQTRKAPIQRLADLIAGYFTYGVLVLAAVTIGFWWGLAPMLLGIAGGTASLLLGLKLGMAVLVVACPCALGLATPTAILVGTSLGAEQGLLIRGGDVLETLHKLTTIVFDKTGTLTWGKLTVQNCIPLAEFDATELLQLAASLEQNYRHPIAQALLSEAKDKNITLLPVTETESIPGLGIKAVWHEQILRVGSLAWLAKEGLEVEQLIKDQNQQNLSVIGLGLDQTIIGLITLQDQLRPDTAQTLESLKKMGLEIHVLTGDSATATHEILAPLNLTENQIQTQLLPTEKVAWIEQQKVAGKTVAMVGDGTNDAPALAGADVGIALASGTDVALETAGIVLTHNRLADVVAAIQLSRATFSKIQQNLAWACGYNLIAIPVAAGVLLPIWQISLTPGLAAACMALSSISVVVNALLLNRVKSSWIWN</sequence>
<dbReference type="GO" id="GO:0055070">
    <property type="term" value="P:copper ion homeostasis"/>
    <property type="evidence" value="ECO:0007669"/>
    <property type="project" value="TreeGrafter"/>
</dbReference>
<keyword evidence="7 11" id="KW-0067">ATP-binding</keyword>
<dbReference type="SUPFAM" id="SSF56784">
    <property type="entry name" value="HAD-like"/>
    <property type="match status" value="1"/>
</dbReference>
<dbReference type="InterPro" id="IPR018303">
    <property type="entry name" value="ATPase_P-typ_P_site"/>
</dbReference>